<accession>A0A5B7GMK8</accession>
<reference evidence="2 3" key="1">
    <citation type="submission" date="2019-05" db="EMBL/GenBank/DDBJ databases">
        <title>Another draft genome of Portunus trituberculatus and its Hox gene families provides insights of decapod evolution.</title>
        <authorList>
            <person name="Jeong J.-H."/>
            <person name="Song I."/>
            <person name="Kim S."/>
            <person name="Choi T."/>
            <person name="Kim D."/>
            <person name="Ryu S."/>
            <person name="Kim W."/>
        </authorList>
    </citation>
    <scope>NUCLEOTIDE SEQUENCE [LARGE SCALE GENOMIC DNA]</scope>
    <source>
        <tissue evidence="2">Muscle</tissue>
    </source>
</reference>
<feature type="compositionally biased region" description="Basic and acidic residues" evidence="1">
    <location>
        <begin position="1"/>
        <end position="15"/>
    </location>
</feature>
<organism evidence="2 3">
    <name type="scientific">Portunus trituberculatus</name>
    <name type="common">Swimming crab</name>
    <name type="synonym">Neptunus trituberculatus</name>
    <dbReference type="NCBI Taxonomy" id="210409"/>
    <lineage>
        <taxon>Eukaryota</taxon>
        <taxon>Metazoa</taxon>
        <taxon>Ecdysozoa</taxon>
        <taxon>Arthropoda</taxon>
        <taxon>Crustacea</taxon>
        <taxon>Multicrustacea</taxon>
        <taxon>Malacostraca</taxon>
        <taxon>Eumalacostraca</taxon>
        <taxon>Eucarida</taxon>
        <taxon>Decapoda</taxon>
        <taxon>Pleocyemata</taxon>
        <taxon>Brachyura</taxon>
        <taxon>Eubrachyura</taxon>
        <taxon>Portunoidea</taxon>
        <taxon>Portunidae</taxon>
        <taxon>Portuninae</taxon>
        <taxon>Portunus</taxon>
    </lineage>
</organism>
<evidence type="ECO:0000313" key="3">
    <source>
        <dbReference type="Proteomes" id="UP000324222"/>
    </source>
</evidence>
<feature type="region of interest" description="Disordered" evidence="1">
    <location>
        <begin position="1"/>
        <end position="42"/>
    </location>
</feature>
<protein>
    <submittedName>
        <fullName evidence="2">Uncharacterized protein</fullName>
    </submittedName>
</protein>
<dbReference type="EMBL" id="VSRR010015533">
    <property type="protein sequence ID" value="MPC58288.1"/>
    <property type="molecule type" value="Genomic_DNA"/>
</dbReference>
<proteinExistence type="predicted"/>
<dbReference type="Proteomes" id="UP000324222">
    <property type="component" value="Unassembled WGS sequence"/>
</dbReference>
<name>A0A5B7GMK8_PORTR</name>
<dbReference type="AlphaFoldDB" id="A0A5B7GMK8"/>
<evidence type="ECO:0000256" key="1">
    <source>
        <dbReference type="SAM" id="MobiDB-lite"/>
    </source>
</evidence>
<comment type="caution">
    <text evidence="2">The sequence shown here is derived from an EMBL/GenBank/DDBJ whole genome shotgun (WGS) entry which is preliminary data.</text>
</comment>
<gene>
    <name evidence="2" type="ORF">E2C01_052284</name>
</gene>
<evidence type="ECO:0000313" key="2">
    <source>
        <dbReference type="EMBL" id="MPC58288.1"/>
    </source>
</evidence>
<sequence length="71" mass="7587">MTMDKSERKGGEKALRVKGKRRRGEKTGPTPSPWACRQGGGRSIVSHPSCSGHKFTFLTAPQPGSSECLSG</sequence>
<keyword evidence="3" id="KW-1185">Reference proteome</keyword>